<feature type="transmembrane region" description="Helical" evidence="9">
    <location>
        <begin position="67"/>
        <end position="85"/>
    </location>
</feature>
<feature type="transmembrane region" description="Helical" evidence="9">
    <location>
        <begin position="182"/>
        <end position="201"/>
    </location>
</feature>
<gene>
    <name evidence="10" type="ORF">G3574_21785</name>
</gene>
<evidence type="ECO:0000256" key="6">
    <source>
        <dbReference type="ARBA" id="ARBA00022989"/>
    </source>
</evidence>
<evidence type="ECO:0000256" key="2">
    <source>
        <dbReference type="ARBA" id="ARBA00022448"/>
    </source>
</evidence>
<keyword evidence="7 9" id="KW-0472">Membrane</keyword>
<comment type="caution">
    <text evidence="10">The sequence shown here is derived from an EMBL/GenBank/DDBJ whole genome shotgun (WGS) entry which is preliminary data.</text>
</comment>
<evidence type="ECO:0000256" key="7">
    <source>
        <dbReference type="ARBA" id="ARBA00023136"/>
    </source>
</evidence>
<dbReference type="InterPro" id="IPR052157">
    <property type="entry name" value="BCAA_transport_permease"/>
</dbReference>
<dbReference type="GO" id="GO:0006865">
    <property type="term" value="P:amino acid transport"/>
    <property type="evidence" value="ECO:0007669"/>
    <property type="project" value="UniProtKB-KW"/>
</dbReference>
<dbReference type="GO" id="GO:0005886">
    <property type="term" value="C:plasma membrane"/>
    <property type="evidence" value="ECO:0007669"/>
    <property type="project" value="UniProtKB-SubCell"/>
</dbReference>
<sequence>MPELPPVRTDLLPIWLLLGAMAVALPLVGGVPAWVTLTVAGLAMGMMIFLMASGLTLVFGLMDVLNLGHGAFVSIGAFVGTLVLFPLRAWLQADSILLNLAVLLAALVVSMLATGIVGLVFERLVIRPVYGLHLKQILITMGGMIVAEQMLLVLWGPQNLTMPELKAFAGSFALGDIAVEKFRLIIVVVGLLVFCAMHAVLNRTKAGLLIRAGVENREMVEALGYRIRHLFVGVFMAGSALAGMGGLMWGLYQVTVTSAMGSEMLVRVLIVIVIGGMGSVGGCFIGALMLALVTNYVGFLAPTWAPLTDILLMVAIIMWRPRGLYPVAKR</sequence>
<keyword evidence="6 9" id="KW-1133">Transmembrane helix</keyword>
<dbReference type="PANTHER" id="PTHR11795:SF442">
    <property type="entry name" value="ABC TRANSPORTER ATP-BINDING PROTEIN"/>
    <property type="match status" value="1"/>
</dbReference>
<dbReference type="EMBL" id="JAAIVB010000074">
    <property type="protein sequence ID" value="NEX63717.1"/>
    <property type="molecule type" value="Genomic_DNA"/>
</dbReference>
<feature type="transmembrane region" description="Helical" evidence="9">
    <location>
        <begin position="97"/>
        <end position="121"/>
    </location>
</feature>
<evidence type="ECO:0000256" key="9">
    <source>
        <dbReference type="SAM" id="Phobius"/>
    </source>
</evidence>
<feature type="transmembrane region" description="Helical" evidence="9">
    <location>
        <begin position="230"/>
        <end position="252"/>
    </location>
</feature>
<evidence type="ECO:0000256" key="8">
    <source>
        <dbReference type="ARBA" id="ARBA00037998"/>
    </source>
</evidence>
<evidence type="ECO:0000256" key="3">
    <source>
        <dbReference type="ARBA" id="ARBA00022475"/>
    </source>
</evidence>
<keyword evidence="5" id="KW-0029">Amino-acid transport</keyword>
<organism evidence="10 11">
    <name type="scientific">Noviherbaspirillum galbum</name>
    <dbReference type="NCBI Taxonomy" id="2709383"/>
    <lineage>
        <taxon>Bacteria</taxon>
        <taxon>Pseudomonadati</taxon>
        <taxon>Pseudomonadota</taxon>
        <taxon>Betaproteobacteria</taxon>
        <taxon>Burkholderiales</taxon>
        <taxon>Oxalobacteraceae</taxon>
        <taxon>Noviherbaspirillum</taxon>
    </lineage>
</organism>
<feature type="transmembrane region" description="Helical" evidence="9">
    <location>
        <begin position="299"/>
        <end position="319"/>
    </location>
</feature>
<comment type="subcellular location">
    <subcellularLocation>
        <location evidence="1">Cell membrane</location>
        <topology evidence="1">Multi-pass membrane protein</topology>
    </subcellularLocation>
</comment>
<accession>A0A6B3SSI7</accession>
<feature type="transmembrane region" description="Helical" evidence="9">
    <location>
        <begin position="133"/>
        <end position="156"/>
    </location>
</feature>
<dbReference type="Pfam" id="PF02653">
    <property type="entry name" value="BPD_transp_2"/>
    <property type="match status" value="1"/>
</dbReference>
<protein>
    <submittedName>
        <fullName evidence="10">Branched-chain amino acid ABC transporter permease</fullName>
    </submittedName>
</protein>
<dbReference type="CDD" id="cd06582">
    <property type="entry name" value="TM_PBP1_LivH_like"/>
    <property type="match status" value="1"/>
</dbReference>
<proteinExistence type="inferred from homology"/>
<reference evidence="10 11" key="1">
    <citation type="submission" date="2020-02" db="EMBL/GenBank/DDBJ databases">
        <authorList>
            <person name="Kim M.K."/>
        </authorList>
    </citation>
    <scope>NUCLEOTIDE SEQUENCE [LARGE SCALE GENOMIC DNA]</scope>
    <source>
        <strain evidence="10 11">17J57-3</strain>
    </source>
</reference>
<dbReference type="RefSeq" id="WP_163967692.1">
    <property type="nucleotide sequence ID" value="NZ_JAAIVB010000074.1"/>
</dbReference>
<evidence type="ECO:0000313" key="11">
    <source>
        <dbReference type="Proteomes" id="UP000482155"/>
    </source>
</evidence>
<name>A0A6B3SSI7_9BURK</name>
<dbReference type="InterPro" id="IPR001851">
    <property type="entry name" value="ABC_transp_permease"/>
</dbReference>
<feature type="transmembrane region" description="Helical" evidence="9">
    <location>
        <begin position="12"/>
        <end position="35"/>
    </location>
</feature>
<dbReference type="GO" id="GO:0022857">
    <property type="term" value="F:transmembrane transporter activity"/>
    <property type="evidence" value="ECO:0007669"/>
    <property type="project" value="InterPro"/>
</dbReference>
<feature type="transmembrane region" description="Helical" evidence="9">
    <location>
        <begin position="42"/>
        <end position="61"/>
    </location>
</feature>
<comment type="similarity">
    <text evidence="8">Belongs to the binding-protein-dependent transport system permease family. LivHM subfamily.</text>
</comment>
<evidence type="ECO:0000256" key="4">
    <source>
        <dbReference type="ARBA" id="ARBA00022692"/>
    </source>
</evidence>
<keyword evidence="11" id="KW-1185">Reference proteome</keyword>
<dbReference type="Proteomes" id="UP000482155">
    <property type="component" value="Unassembled WGS sequence"/>
</dbReference>
<keyword evidence="4 9" id="KW-0812">Transmembrane</keyword>
<keyword evidence="3" id="KW-1003">Cell membrane</keyword>
<evidence type="ECO:0000256" key="5">
    <source>
        <dbReference type="ARBA" id="ARBA00022970"/>
    </source>
</evidence>
<keyword evidence="2" id="KW-0813">Transport</keyword>
<evidence type="ECO:0000313" key="10">
    <source>
        <dbReference type="EMBL" id="NEX63717.1"/>
    </source>
</evidence>
<dbReference type="PANTHER" id="PTHR11795">
    <property type="entry name" value="BRANCHED-CHAIN AMINO ACID TRANSPORT SYSTEM PERMEASE PROTEIN LIVH"/>
    <property type="match status" value="1"/>
</dbReference>
<evidence type="ECO:0000256" key="1">
    <source>
        <dbReference type="ARBA" id="ARBA00004651"/>
    </source>
</evidence>
<dbReference type="AlphaFoldDB" id="A0A6B3SSI7"/>
<feature type="transmembrane region" description="Helical" evidence="9">
    <location>
        <begin position="264"/>
        <end position="293"/>
    </location>
</feature>